<dbReference type="RefSeq" id="WP_188749125.1">
    <property type="nucleotide sequence ID" value="NZ_BMIJ01000005.1"/>
</dbReference>
<dbReference type="EMBL" id="BMIJ01000005">
    <property type="protein sequence ID" value="GGB99176.1"/>
    <property type="molecule type" value="Genomic_DNA"/>
</dbReference>
<accession>A0ABQ1KG63</accession>
<evidence type="ECO:0000313" key="3">
    <source>
        <dbReference type="Proteomes" id="UP000629025"/>
    </source>
</evidence>
<evidence type="ECO:0000256" key="1">
    <source>
        <dbReference type="SAM" id="SignalP"/>
    </source>
</evidence>
<name>A0ABQ1KG63_9GAMM</name>
<reference evidence="3" key="1">
    <citation type="journal article" date="2019" name="Int. J. Syst. Evol. Microbiol.">
        <title>The Global Catalogue of Microorganisms (GCM) 10K type strain sequencing project: providing services to taxonomists for standard genome sequencing and annotation.</title>
        <authorList>
            <consortium name="The Broad Institute Genomics Platform"/>
            <consortium name="The Broad Institute Genome Sequencing Center for Infectious Disease"/>
            <person name="Wu L."/>
            <person name="Ma J."/>
        </authorList>
    </citation>
    <scope>NUCLEOTIDE SEQUENCE [LARGE SCALE GENOMIC DNA]</scope>
    <source>
        <strain evidence="3">CGMCC 1.15341</strain>
    </source>
</reference>
<evidence type="ECO:0000313" key="2">
    <source>
        <dbReference type="EMBL" id="GGB99176.1"/>
    </source>
</evidence>
<sequence>MHAKLGVWALLLTLTLTGCANLKEVREYAGESAKFSAYTELTERFRDTYYREQPYLTGEAERLAQVNDIKRKAAYDDLLTIHQRVALYMQTLARLSGEDTFDLSGNLDSLAGGIKEHPDLGIDKQQVDAIADLANVVTRWATASQQQRAVREMIKAGDAPLQTTLQGMKRLVRYYRASHENEKRTVLGFFEVELPYVEDPEHRLLATLARAHLQAKEAEYQAVQPQYEAAAQGIERIAEGHRKLLENIDDLTSQAVRDSIKRFAKDIKAIRKDIQSIEG</sequence>
<feature type="chain" id="PRO_5046811509" description="DUF3829 domain-containing protein" evidence="1">
    <location>
        <begin position="21"/>
        <end position="279"/>
    </location>
</feature>
<gene>
    <name evidence="2" type="ORF">GCM10011352_26690</name>
</gene>
<keyword evidence="1" id="KW-0732">Signal</keyword>
<feature type="signal peptide" evidence="1">
    <location>
        <begin position="1"/>
        <end position="20"/>
    </location>
</feature>
<evidence type="ECO:0008006" key="4">
    <source>
        <dbReference type="Google" id="ProtNLM"/>
    </source>
</evidence>
<dbReference type="Proteomes" id="UP000629025">
    <property type="component" value="Unassembled WGS sequence"/>
</dbReference>
<protein>
    <recommendedName>
        <fullName evidence="4">DUF3829 domain-containing protein</fullName>
    </recommendedName>
</protein>
<comment type="caution">
    <text evidence="2">The sequence shown here is derived from an EMBL/GenBank/DDBJ whole genome shotgun (WGS) entry which is preliminary data.</text>
</comment>
<proteinExistence type="predicted"/>
<keyword evidence="3" id="KW-1185">Reference proteome</keyword>
<dbReference type="PROSITE" id="PS51257">
    <property type="entry name" value="PROKAR_LIPOPROTEIN"/>
    <property type="match status" value="1"/>
</dbReference>
<organism evidence="2 3">
    <name type="scientific">Marinobacterium zhoushanense</name>
    <dbReference type="NCBI Taxonomy" id="1679163"/>
    <lineage>
        <taxon>Bacteria</taxon>
        <taxon>Pseudomonadati</taxon>
        <taxon>Pseudomonadota</taxon>
        <taxon>Gammaproteobacteria</taxon>
        <taxon>Oceanospirillales</taxon>
        <taxon>Oceanospirillaceae</taxon>
        <taxon>Marinobacterium</taxon>
    </lineage>
</organism>